<reference evidence="2 3" key="1">
    <citation type="submission" date="2019-06" db="EMBL/GenBank/DDBJ databases">
        <title>WGS assembly of Gossypium darwinii.</title>
        <authorList>
            <person name="Chen Z.J."/>
            <person name="Sreedasyam A."/>
            <person name="Ando A."/>
            <person name="Song Q."/>
            <person name="De L."/>
            <person name="Hulse-Kemp A."/>
            <person name="Ding M."/>
            <person name="Ye W."/>
            <person name="Kirkbride R."/>
            <person name="Jenkins J."/>
            <person name="Plott C."/>
            <person name="Lovell J."/>
            <person name="Lin Y.-M."/>
            <person name="Vaughn R."/>
            <person name="Liu B."/>
            <person name="Li W."/>
            <person name="Simpson S."/>
            <person name="Scheffler B."/>
            <person name="Saski C."/>
            <person name="Grover C."/>
            <person name="Hu G."/>
            <person name="Conover J."/>
            <person name="Carlson J."/>
            <person name="Shu S."/>
            <person name="Boston L."/>
            <person name="Williams M."/>
            <person name="Peterson D."/>
            <person name="Mcgee K."/>
            <person name="Jones D."/>
            <person name="Wendel J."/>
            <person name="Stelly D."/>
            <person name="Grimwood J."/>
            <person name="Schmutz J."/>
        </authorList>
    </citation>
    <scope>NUCLEOTIDE SEQUENCE [LARGE SCALE GENOMIC DNA]</scope>
    <source>
        <strain evidence="2">1808015.09</strain>
    </source>
</reference>
<protein>
    <submittedName>
        <fullName evidence="2">Uncharacterized protein</fullName>
    </submittedName>
</protein>
<evidence type="ECO:0000256" key="1">
    <source>
        <dbReference type="SAM" id="SignalP"/>
    </source>
</evidence>
<gene>
    <name evidence="2" type="ORF">ES288_A05G048500v1</name>
</gene>
<feature type="signal peptide" evidence="1">
    <location>
        <begin position="1"/>
        <end position="25"/>
    </location>
</feature>
<evidence type="ECO:0000313" key="2">
    <source>
        <dbReference type="EMBL" id="TYH15520.1"/>
    </source>
</evidence>
<keyword evidence="3" id="KW-1185">Reference proteome</keyword>
<proteinExistence type="predicted"/>
<dbReference type="AlphaFoldDB" id="A0A5D2GCV8"/>
<dbReference type="Proteomes" id="UP000323506">
    <property type="component" value="Chromosome A05"/>
</dbReference>
<dbReference type="EMBL" id="CM017692">
    <property type="protein sequence ID" value="TYH15520.1"/>
    <property type="molecule type" value="Genomic_DNA"/>
</dbReference>
<sequence length="35" mass="3994">MNSVWLLIFLSLRILLNLLRNACTALSTEATFEIL</sequence>
<organism evidence="2 3">
    <name type="scientific">Gossypium darwinii</name>
    <name type="common">Darwin's cotton</name>
    <name type="synonym">Gossypium barbadense var. darwinii</name>
    <dbReference type="NCBI Taxonomy" id="34276"/>
    <lineage>
        <taxon>Eukaryota</taxon>
        <taxon>Viridiplantae</taxon>
        <taxon>Streptophyta</taxon>
        <taxon>Embryophyta</taxon>
        <taxon>Tracheophyta</taxon>
        <taxon>Spermatophyta</taxon>
        <taxon>Magnoliopsida</taxon>
        <taxon>eudicotyledons</taxon>
        <taxon>Gunneridae</taxon>
        <taxon>Pentapetalae</taxon>
        <taxon>rosids</taxon>
        <taxon>malvids</taxon>
        <taxon>Malvales</taxon>
        <taxon>Malvaceae</taxon>
        <taxon>Malvoideae</taxon>
        <taxon>Gossypium</taxon>
    </lineage>
</organism>
<evidence type="ECO:0000313" key="3">
    <source>
        <dbReference type="Proteomes" id="UP000323506"/>
    </source>
</evidence>
<name>A0A5D2GCV8_GOSDA</name>
<keyword evidence="1" id="KW-0732">Signal</keyword>
<feature type="chain" id="PRO_5022797682" evidence="1">
    <location>
        <begin position="26"/>
        <end position="35"/>
    </location>
</feature>
<accession>A0A5D2GCV8</accession>